<feature type="domain" description="HVO-A0261-like N-terminal" evidence="2">
    <location>
        <begin position="99"/>
        <end position="182"/>
    </location>
</feature>
<sequence>MSAKACHVVGHEQVAFLAESVNRQRVLQHLRETGDAISISEFATEDSVSRATAHRALTSMADLNWLSQGDDGRYTLTATGHLVVRAHSAFLETADQELLSFLGGSSYRMDLLETLTVRDAQVKFQEMLVESEASKATVSRCMDDFLERDLIDRPDHGRYRLTEEGKQVSNAFRTLQNTVEWATENAPVVNALGSIGADLPIQALGSNTITTITASPADPDRAILGFTDRIKAADPNALYGVMPAASHSLITLYKGLAKANTQIELVVDDAVVSAAESSYPDTLSLVERCDELDLYEYPSRLDCGVAFYNDQAIIGVYHGDTGHLWAHLVSRHDEFTAWVWDYFDSHRKQATKFTARS</sequence>
<evidence type="ECO:0000259" key="1">
    <source>
        <dbReference type="Pfam" id="PF08350"/>
    </source>
</evidence>
<organism evidence="3 4">
    <name type="scientific">Candidatus Halobonum tyrrellensis G22</name>
    <dbReference type="NCBI Taxonomy" id="1324957"/>
    <lineage>
        <taxon>Archaea</taxon>
        <taxon>Methanobacteriati</taxon>
        <taxon>Methanobacteriota</taxon>
        <taxon>Stenosarchaea group</taxon>
        <taxon>Halobacteria</taxon>
        <taxon>Halobacteriales</taxon>
        <taxon>Haloferacaceae</taxon>
        <taxon>Candidatus Halobonum</taxon>
    </lineage>
</organism>
<dbReference type="InterPro" id="IPR057527">
    <property type="entry name" value="HVO_A0261-like_N"/>
</dbReference>
<proteinExistence type="predicted"/>
<dbReference type="Pfam" id="PF25213">
    <property type="entry name" value="HVO_A0261_N"/>
    <property type="match status" value="2"/>
</dbReference>
<keyword evidence="4" id="KW-1185">Reference proteome</keyword>
<protein>
    <submittedName>
        <fullName evidence="3">Uncharacterized protein</fullName>
    </submittedName>
</protein>
<evidence type="ECO:0000259" key="2">
    <source>
        <dbReference type="Pfam" id="PF25213"/>
    </source>
</evidence>
<evidence type="ECO:0000313" key="4">
    <source>
        <dbReference type="Proteomes" id="UP000017840"/>
    </source>
</evidence>
<dbReference type="STRING" id="1324957.K933_17062"/>
<dbReference type="Pfam" id="PF08350">
    <property type="entry name" value="FilR1_middle"/>
    <property type="match status" value="1"/>
</dbReference>
<dbReference type="AlphaFoldDB" id="V4HGA1"/>
<comment type="caution">
    <text evidence="3">The sequence shown here is derived from an EMBL/GenBank/DDBJ whole genome shotgun (WGS) entry which is preliminary data.</text>
</comment>
<feature type="domain" description="HVO-A0261-like N-terminal" evidence="2">
    <location>
        <begin position="11"/>
        <end position="96"/>
    </location>
</feature>
<gene>
    <name evidence="3" type="ORF">K933_17062</name>
</gene>
<reference evidence="3 4" key="1">
    <citation type="journal article" date="2013" name="Genome Announc.">
        <title>Draft Genome Sequence of 'Candidatus Halobonum tyrrellensis' Strain G22, Isolated from the Hypersaline Waters of Lake Tyrrell, Australia.</title>
        <authorList>
            <person name="Ugalde J.A."/>
            <person name="Narasingarao P."/>
            <person name="Kuo S."/>
            <person name="Podell S."/>
            <person name="Allen E.E."/>
        </authorList>
    </citation>
    <scope>NUCLEOTIDE SEQUENCE [LARGE SCALE GENOMIC DNA]</scope>
    <source>
        <strain evidence="3 4">G22</strain>
    </source>
</reference>
<dbReference type="InterPro" id="IPR036388">
    <property type="entry name" value="WH-like_DNA-bd_sf"/>
</dbReference>
<dbReference type="Proteomes" id="UP000017840">
    <property type="component" value="Unassembled WGS sequence"/>
</dbReference>
<feature type="domain" description="Methanogenesis regulatory protein FilR1 middle" evidence="1">
    <location>
        <begin position="225"/>
        <end position="349"/>
    </location>
</feature>
<dbReference type="Gene3D" id="1.10.10.10">
    <property type="entry name" value="Winged helix-like DNA-binding domain superfamily/Winged helix DNA-binding domain"/>
    <property type="match status" value="2"/>
</dbReference>
<evidence type="ECO:0000313" key="3">
    <source>
        <dbReference type="EMBL" id="ESP86814.1"/>
    </source>
</evidence>
<dbReference type="SUPFAM" id="SSF46785">
    <property type="entry name" value="Winged helix' DNA-binding domain"/>
    <property type="match status" value="2"/>
</dbReference>
<dbReference type="InterPro" id="IPR036390">
    <property type="entry name" value="WH_DNA-bd_sf"/>
</dbReference>
<dbReference type="InterPro" id="IPR013561">
    <property type="entry name" value="FilR1_middle_dom"/>
</dbReference>
<name>V4HGA1_9EURY</name>
<dbReference type="eggNOG" id="arCOG04362">
    <property type="taxonomic scope" value="Archaea"/>
</dbReference>
<accession>V4HGA1</accession>
<dbReference type="EMBL" id="ASGZ01000070">
    <property type="protein sequence ID" value="ESP86814.1"/>
    <property type="molecule type" value="Genomic_DNA"/>
</dbReference>